<accession>A0ABR1PYJ1</accession>
<sequence length="395" mass="43636">MDNFLGQRAAFSANDDDDVPGLLLSDSQISDLDLSSSTAGEQSIDAHGFVRSPPTPLNANQKRPQHHGPPQMQLAPSDHGKSHLSRHRRPFHMSSPHDSPATANYRRTSRKPAPRNRSQSRSLASDIYTSVSLPPDRFEDDAVPVDPRRLPLHPDESQQDLAERINALTQAIQSNTQFCIDLSGQMLTLANQNRHLFPVLSSRVSSVVASYVVEPALKLPGALMTYYPALRDYEGKVRRTLANCANARDMALAQGVGTDSDVKRLKDRLVEQDSLLRDSSSHMQRLIRERDALRQQLSSPLIRSGASEKDSGTLVDGQKQNNNDGRSGRTTSRGDHRDDAAMLADQLRELRVIVDQLALDNAANHDRNDNGGNEDDENDCAGSQADEEEDSWTLL</sequence>
<name>A0ABR1PYJ1_9PEZI</name>
<feature type="compositionally biased region" description="Low complexity" evidence="1">
    <location>
        <begin position="22"/>
        <end position="37"/>
    </location>
</feature>
<feature type="compositionally biased region" description="Basic and acidic residues" evidence="1">
    <location>
        <begin position="146"/>
        <end position="156"/>
    </location>
</feature>
<feature type="compositionally biased region" description="Polar residues" evidence="1">
    <location>
        <begin position="318"/>
        <end position="331"/>
    </location>
</feature>
<feature type="compositionally biased region" description="Polar residues" evidence="1">
    <location>
        <begin position="116"/>
        <end position="132"/>
    </location>
</feature>
<gene>
    <name evidence="2" type="ORF">PG986_011916</name>
</gene>
<evidence type="ECO:0000256" key="1">
    <source>
        <dbReference type="SAM" id="MobiDB-lite"/>
    </source>
</evidence>
<feature type="compositionally biased region" description="Basic residues" evidence="1">
    <location>
        <begin position="82"/>
        <end position="91"/>
    </location>
</feature>
<protein>
    <recommendedName>
        <fullName evidence="4">DASH complex subunit SPC19</fullName>
    </recommendedName>
</protein>
<keyword evidence="3" id="KW-1185">Reference proteome</keyword>
<reference evidence="2 3" key="1">
    <citation type="submission" date="2023-01" db="EMBL/GenBank/DDBJ databases">
        <title>Analysis of 21 Apiospora genomes using comparative genomics revels a genus with tremendous synthesis potential of carbohydrate active enzymes and secondary metabolites.</title>
        <authorList>
            <person name="Sorensen T."/>
        </authorList>
    </citation>
    <scope>NUCLEOTIDE SEQUENCE [LARGE SCALE GENOMIC DNA]</scope>
    <source>
        <strain evidence="2 3">CBS 24483</strain>
    </source>
</reference>
<organism evidence="2 3">
    <name type="scientific">Apiospora aurea</name>
    <dbReference type="NCBI Taxonomy" id="335848"/>
    <lineage>
        <taxon>Eukaryota</taxon>
        <taxon>Fungi</taxon>
        <taxon>Dikarya</taxon>
        <taxon>Ascomycota</taxon>
        <taxon>Pezizomycotina</taxon>
        <taxon>Sordariomycetes</taxon>
        <taxon>Xylariomycetidae</taxon>
        <taxon>Amphisphaeriales</taxon>
        <taxon>Apiosporaceae</taxon>
        <taxon>Apiospora</taxon>
    </lineage>
</organism>
<evidence type="ECO:0000313" key="2">
    <source>
        <dbReference type="EMBL" id="KAK7942803.1"/>
    </source>
</evidence>
<feature type="compositionally biased region" description="Acidic residues" evidence="1">
    <location>
        <begin position="372"/>
        <end position="395"/>
    </location>
</feature>
<dbReference type="EMBL" id="JAQQWE010000008">
    <property type="protein sequence ID" value="KAK7942803.1"/>
    <property type="molecule type" value="Genomic_DNA"/>
</dbReference>
<comment type="caution">
    <text evidence="2">The sequence shown here is derived from an EMBL/GenBank/DDBJ whole genome shotgun (WGS) entry which is preliminary data.</text>
</comment>
<feature type="region of interest" description="Disordered" evidence="1">
    <location>
        <begin position="299"/>
        <end position="338"/>
    </location>
</feature>
<dbReference type="Proteomes" id="UP001391051">
    <property type="component" value="Unassembled WGS sequence"/>
</dbReference>
<feature type="region of interest" description="Disordered" evidence="1">
    <location>
        <begin position="1"/>
        <end position="156"/>
    </location>
</feature>
<evidence type="ECO:0000313" key="3">
    <source>
        <dbReference type="Proteomes" id="UP001391051"/>
    </source>
</evidence>
<proteinExistence type="predicted"/>
<feature type="region of interest" description="Disordered" evidence="1">
    <location>
        <begin position="363"/>
        <end position="395"/>
    </location>
</feature>
<dbReference type="GeneID" id="92081200"/>
<dbReference type="RefSeq" id="XP_066694834.1">
    <property type="nucleotide sequence ID" value="XM_066848138.1"/>
</dbReference>
<evidence type="ECO:0008006" key="4">
    <source>
        <dbReference type="Google" id="ProtNLM"/>
    </source>
</evidence>